<dbReference type="InterPro" id="IPR000644">
    <property type="entry name" value="CBS_dom"/>
</dbReference>
<organism evidence="4 5">
    <name type="scientific">Desulfofundulus thermobenzoicus</name>
    <dbReference type="NCBI Taxonomy" id="29376"/>
    <lineage>
        <taxon>Bacteria</taxon>
        <taxon>Bacillati</taxon>
        <taxon>Bacillota</taxon>
        <taxon>Clostridia</taxon>
        <taxon>Eubacteriales</taxon>
        <taxon>Peptococcaceae</taxon>
        <taxon>Desulfofundulus</taxon>
    </lineage>
</organism>
<accession>A0A6N7IVI6</accession>
<feature type="domain" description="CBS" evidence="3">
    <location>
        <begin position="150"/>
        <end position="201"/>
    </location>
</feature>
<dbReference type="CDD" id="cd04586">
    <property type="entry name" value="CBS_pair_BON_assoc"/>
    <property type="match status" value="1"/>
</dbReference>
<evidence type="ECO:0000259" key="3">
    <source>
        <dbReference type="PROSITE" id="PS51371"/>
    </source>
</evidence>
<keyword evidence="1 2" id="KW-0129">CBS domain</keyword>
<dbReference type="PROSITE" id="PS51371">
    <property type="entry name" value="CBS"/>
    <property type="match status" value="2"/>
</dbReference>
<dbReference type="Gene3D" id="3.10.580.10">
    <property type="entry name" value="CBS-domain"/>
    <property type="match status" value="2"/>
</dbReference>
<dbReference type="PANTHER" id="PTHR43080:SF2">
    <property type="entry name" value="CBS DOMAIN-CONTAINING PROTEIN"/>
    <property type="match status" value="1"/>
</dbReference>
<evidence type="ECO:0000256" key="2">
    <source>
        <dbReference type="PROSITE-ProRule" id="PRU00703"/>
    </source>
</evidence>
<dbReference type="SMART" id="SM00116">
    <property type="entry name" value="CBS"/>
    <property type="match status" value="2"/>
</dbReference>
<sequence length="201" mass="21945">MKGFAIFKGGVAQMGNRPSVILEDVEAVLQQTGKMMDITPEDLLTIIGLTLDQVEKRQSTFEGKQWIGEIMTAPVITCTPDTTVEEAAHILLEKNIHCLPVVDPGDELVGIVTESDLILQFAAVPTGSSLLDLIMRKRLPKTGHTVGEIMVKKVATVHPGDPIQKAIQLIIRHGYGRIPVVDGDNRVVGIVARKDILHFLK</sequence>
<name>A0A6N7IVI6_9FIRM</name>
<dbReference type="PANTHER" id="PTHR43080">
    <property type="entry name" value="CBS DOMAIN-CONTAINING PROTEIN CBSX3, MITOCHONDRIAL"/>
    <property type="match status" value="1"/>
</dbReference>
<comment type="caution">
    <text evidence="4">The sequence shown here is derived from an EMBL/GenBank/DDBJ whole genome shotgun (WGS) entry which is preliminary data.</text>
</comment>
<keyword evidence="5" id="KW-1185">Reference proteome</keyword>
<dbReference type="Proteomes" id="UP000441717">
    <property type="component" value="Unassembled WGS sequence"/>
</dbReference>
<evidence type="ECO:0000256" key="1">
    <source>
        <dbReference type="ARBA" id="ARBA00023122"/>
    </source>
</evidence>
<dbReference type="Pfam" id="PF00571">
    <property type="entry name" value="CBS"/>
    <property type="match status" value="2"/>
</dbReference>
<evidence type="ECO:0000313" key="4">
    <source>
        <dbReference type="EMBL" id="MQL53457.1"/>
    </source>
</evidence>
<proteinExistence type="predicted"/>
<reference evidence="4 5" key="1">
    <citation type="submission" date="2019-10" db="EMBL/GenBank/DDBJ databases">
        <title>Comparative genomics of sulfur disproportionating microorganisms.</title>
        <authorList>
            <person name="Ward L.M."/>
            <person name="Bertran E."/>
            <person name="Johnston D."/>
        </authorList>
    </citation>
    <scope>NUCLEOTIDE SEQUENCE [LARGE SCALE GENOMIC DNA]</scope>
    <source>
        <strain evidence="4 5">DSM 14055</strain>
    </source>
</reference>
<evidence type="ECO:0000313" key="5">
    <source>
        <dbReference type="Proteomes" id="UP000441717"/>
    </source>
</evidence>
<dbReference type="InterPro" id="IPR046342">
    <property type="entry name" value="CBS_dom_sf"/>
</dbReference>
<dbReference type="SUPFAM" id="SSF54631">
    <property type="entry name" value="CBS-domain pair"/>
    <property type="match status" value="1"/>
</dbReference>
<feature type="domain" description="CBS" evidence="3">
    <location>
        <begin position="71"/>
        <end position="129"/>
    </location>
</feature>
<protein>
    <submittedName>
        <fullName evidence="4">CBS domain-containing protein</fullName>
    </submittedName>
</protein>
<dbReference type="InterPro" id="IPR051257">
    <property type="entry name" value="Diverse_CBS-Domain"/>
</dbReference>
<dbReference type="AlphaFoldDB" id="A0A6N7IVI6"/>
<dbReference type="OrthoDB" id="9790355at2"/>
<dbReference type="EMBL" id="WHYR01000050">
    <property type="protein sequence ID" value="MQL53457.1"/>
    <property type="molecule type" value="Genomic_DNA"/>
</dbReference>
<gene>
    <name evidence="4" type="ORF">GFC01_14550</name>
</gene>